<name>A0A4Y2LIY2_ARAVE</name>
<dbReference type="InterPro" id="IPR018228">
    <property type="entry name" value="DNase_TatD-rel_CS"/>
</dbReference>
<proteinExistence type="inferred from homology"/>
<dbReference type="GO" id="GO:0016788">
    <property type="term" value="F:hydrolase activity, acting on ester bonds"/>
    <property type="evidence" value="ECO:0007669"/>
    <property type="project" value="InterPro"/>
</dbReference>
<reference evidence="4 5" key="1">
    <citation type="journal article" date="2019" name="Sci. Rep.">
        <title>Orb-weaving spider Araneus ventricosus genome elucidates the spidroin gene catalogue.</title>
        <authorList>
            <person name="Kono N."/>
            <person name="Nakamura H."/>
            <person name="Ohtoshi R."/>
            <person name="Moran D.A.P."/>
            <person name="Shinohara A."/>
            <person name="Yoshida Y."/>
            <person name="Fujiwara M."/>
            <person name="Mori M."/>
            <person name="Tomita M."/>
            <person name="Arakawa K."/>
        </authorList>
    </citation>
    <scope>NUCLEOTIDE SEQUENCE [LARGE SCALE GENOMIC DNA]</scope>
</reference>
<evidence type="ECO:0000256" key="2">
    <source>
        <dbReference type="ARBA" id="ARBA00022723"/>
    </source>
</evidence>
<dbReference type="PANTHER" id="PTHR46363:SF1">
    <property type="entry name" value="DEOXYRIBONUCLEASE TATDN2-RELATED"/>
    <property type="match status" value="1"/>
</dbReference>
<gene>
    <name evidence="4" type="primary">TATDN2_10</name>
    <name evidence="4" type="ORF">AVEN_219941_1</name>
</gene>
<organism evidence="4 5">
    <name type="scientific">Araneus ventricosus</name>
    <name type="common">Orbweaver spider</name>
    <name type="synonym">Epeira ventricosa</name>
    <dbReference type="NCBI Taxonomy" id="182803"/>
    <lineage>
        <taxon>Eukaryota</taxon>
        <taxon>Metazoa</taxon>
        <taxon>Ecdysozoa</taxon>
        <taxon>Arthropoda</taxon>
        <taxon>Chelicerata</taxon>
        <taxon>Arachnida</taxon>
        <taxon>Araneae</taxon>
        <taxon>Araneomorphae</taxon>
        <taxon>Entelegynae</taxon>
        <taxon>Araneoidea</taxon>
        <taxon>Araneidae</taxon>
        <taxon>Araneus</taxon>
    </lineage>
</organism>
<dbReference type="InterPro" id="IPR001130">
    <property type="entry name" value="TatD-like"/>
</dbReference>
<dbReference type="GO" id="GO:0046872">
    <property type="term" value="F:metal ion binding"/>
    <property type="evidence" value="ECO:0007669"/>
    <property type="project" value="UniProtKB-KW"/>
</dbReference>
<dbReference type="PROSITE" id="PS01091">
    <property type="entry name" value="TATD_3"/>
    <property type="match status" value="1"/>
</dbReference>
<keyword evidence="2" id="KW-0479">Metal-binding</keyword>
<evidence type="ECO:0000313" key="5">
    <source>
        <dbReference type="Proteomes" id="UP000499080"/>
    </source>
</evidence>
<accession>A0A4Y2LIY2</accession>
<comment type="caution">
    <text evidence="4">The sequence shown here is derived from an EMBL/GenBank/DDBJ whole genome shotgun (WGS) entry which is preliminary data.</text>
</comment>
<evidence type="ECO:0000256" key="3">
    <source>
        <dbReference type="ARBA" id="ARBA00022801"/>
    </source>
</evidence>
<keyword evidence="5" id="KW-1185">Reference proteome</keyword>
<sequence>MKPRNRCADGRARIFNNALQSIKLPQATSRKASIICEENLAQVKVKPATHLPLTQKNMLMHNIFSSFERPYRMAFNENEYRFLTSDGGKCSLPLPNNQSDPSSWVETNHLVLIQQTLHIDAKNELDLWIKESRLWSLQQQEKDSSDQVDECRPLLPNNQPDVCSWVENDRLASIQETLHMDVNNESDLWIKENRLRALLQLGKDSSNQLVDECSPPVQNYQSDLCSWNNLENNNLVLINQTLHTNTKNKWDLSIKGNRMWSSQVEECSDQVVGECSPPMLTNPLDMCSWVENDRLASIQETMLMDVNSESDLWIKENRLRALQQVGKDSLEQYSSNACLASPYCMESNGKISADMMAYQSVNVLSHSSGNSISSSGENFSKSKAASNRKDKFKENEKLLFCEEFKVQSDQRKNFSNTYQSLPKNSRFLDKQKDTADERTESICENANEFANISWCEMFLAKEVQLSDEFLKVPEPESSGYNKVESTGCDLLQERCKKQMVKDRNNVTKLPSYDVRSLMTLKSTTGFFDSHCHLDFLLNRQGFYGTYADYIAQHKDSYPESYKGCIAVFCKPFTFAKKFVWQKHLEQDNVWAAFGCHPKEAQDYNDQIEEDLKAALNHHKAKALGEIGLDYSKGNACPRDVQQSVFRRQLNIAKERKLRLVIHCRDADDDTIKIMLEILPKDIIFHLHCFTGDWETAQRWIGKFPNVFIGITNVVTYPSATPTHEVARRLPLERLLLETDAPYFVPKMAPEGTYYSHPGMAIHVAAQVAALQNIPVEKVLQWTSSNTKLIYDIQ</sequence>
<comment type="similarity">
    <text evidence="1">Belongs to the metallo-dependent hydrolases superfamily. TatD-type hydrolase family.</text>
</comment>
<dbReference type="Gene3D" id="3.20.20.140">
    <property type="entry name" value="Metal-dependent hydrolases"/>
    <property type="match status" value="1"/>
</dbReference>
<dbReference type="PANTHER" id="PTHR46363">
    <property type="entry name" value="DEOXYRIBONUCLEASE TATDN2-RELATED"/>
    <property type="match status" value="1"/>
</dbReference>
<dbReference type="FunFam" id="3.20.20.140:FF:000005">
    <property type="entry name" value="TatD family hydrolase"/>
    <property type="match status" value="1"/>
</dbReference>
<dbReference type="InterPro" id="IPR032466">
    <property type="entry name" value="Metal_Hydrolase"/>
</dbReference>
<keyword evidence="3" id="KW-0378">Hydrolase</keyword>
<evidence type="ECO:0000256" key="1">
    <source>
        <dbReference type="ARBA" id="ARBA00009275"/>
    </source>
</evidence>
<dbReference type="SUPFAM" id="SSF51556">
    <property type="entry name" value="Metallo-dependent hydrolases"/>
    <property type="match status" value="1"/>
</dbReference>
<dbReference type="EMBL" id="BGPR01005941">
    <property type="protein sequence ID" value="GBN14735.1"/>
    <property type="molecule type" value="Genomic_DNA"/>
</dbReference>
<dbReference type="Proteomes" id="UP000499080">
    <property type="component" value="Unassembled WGS sequence"/>
</dbReference>
<dbReference type="CDD" id="cd01310">
    <property type="entry name" value="TatD_DNAse"/>
    <property type="match status" value="1"/>
</dbReference>
<dbReference type="PROSITE" id="PS01137">
    <property type="entry name" value="TATD_1"/>
    <property type="match status" value="1"/>
</dbReference>
<evidence type="ECO:0000313" key="4">
    <source>
        <dbReference type="EMBL" id="GBN14735.1"/>
    </source>
</evidence>
<protein>
    <submittedName>
        <fullName evidence="4">Deoxyribonuclease TATDN2</fullName>
    </submittedName>
</protein>
<dbReference type="AlphaFoldDB" id="A0A4Y2LIY2"/>
<dbReference type="OrthoDB" id="413993at2759"/>
<dbReference type="Pfam" id="PF01026">
    <property type="entry name" value="TatD_DNase"/>
    <property type="match status" value="1"/>
</dbReference>